<name>D7L223_ARALL</name>
<dbReference type="Proteomes" id="UP000008694">
    <property type="component" value="Unassembled WGS sequence"/>
</dbReference>
<accession>D7L223</accession>
<evidence type="ECO:0000313" key="2">
    <source>
        <dbReference type="Proteomes" id="UP000008694"/>
    </source>
</evidence>
<dbReference type="Gramene" id="scaffold_300410.1">
    <property type="protein sequence ID" value="scaffold_300410.1"/>
    <property type="gene ID" value="scaffold_300410.1"/>
</dbReference>
<keyword evidence="2" id="KW-1185">Reference proteome</keyword>
<dbReference type="HOGENOM" id="CLU_2609299_0_0_1"/>
<proteinExistence type="predicted"/>
<reference evidence="2" key="1">
    <citation type="journal article" date="2011" name="Nat. Genet.">
        <title>The Arabidopsis lyrata genome sequence and the basis of rapid genome size change.</title>
        <authorList>
            <person name="Hu T.T."/>
            <person name="Pattyn P."/>
            <person name="Bakker E.G."/>
            <person name="Cao J."/>
            <person name="Cheng J.-F."/>
            <person name="Clark R.M."/>
            <person name="Fahlgren N."/>
            <person name="Fawcett J.A."/>
            <person name="Grimwood J."/>
            <person name="Gundlach H."/>
            <person name="Haberer G."/>
            <person name="Hollister J.D."/>
            <person name="Ossowski S."/>
            <person name="Ottilar R.P."/>
            <person name="Salamov A.A."/>
            <person name="Schneeberger K."/>
            <person name="Spannagl M."/>
            <person name="Wang X."/>
            <person name="Yang L."/>
            <person name="Nasrallah M.E."/>
            <person name="Bergelson J."/>
            <person name="Carrington J.C."/>
            <person name="Gaut B.S."/>
            <person name="Schmutz J."/>
            <person name="Mayer K.F.X."/>
            <person name="Van de Peer Y."/>
            <person name="Grigoriev I.V."/>
            <person name="Nordborg M."/>
            <person name="Weigel D."/>
            <person name="Guo Y.-L."/>
        </authorList>
    </citation>
    <scope>NUCLEOTIDE SEQUENCE [LARGE SCALE GENOMIC DNA]</scope>
    <source>
        <strain evidence="2">cv. MN47</strain>
    </source>
</reference>
<dbReference type="eggNOG" id="KOG0504">
    <property type="taxonomic scope" value="Eukaryota"/>
</dbReference>
<organism evidence="2">
    <name type="scientific">Arabidopsis lyrata subsp. lyrata</name>
    <name type="common">Lyre-leaved rock-cress</name>
    <dbReference type="NCBI Taxonomy" id="81972"/>
    <lineage>
        <taxon>Eukaryota</taxon>
        <taxon>Viridiplantae</taxon>
        <taxon>Streptophyta</taxon>
        <taxon>Embryophyta</taxon>
        <taxon>Tracheophyta</taxon>
        <taxon>Spermatophyta</taxon>
        <taxon>Magnoliopsida</taxon>
        <taxon>eudicotyledons</taxon>
        <taxon>Gunneridae</taxon>
        <taxon>Pentapetalae</taxon>
        <taxon>rosids</taxon>
        <taxon>malvids</taxon>
        <taxon>Brassicales</taxon>
        <taxon>Brassicaceae</taxon>
        <taxon>Camelineae</taxon>
        <taxon>Arabidopsis</taxon>
    </lineage>
</organism>
<dbReference type="STRING" id="81972.D7L223"/>
<dbReference type="AlphaFoldDB" id="D7L223"/>
<protein>
    <submittedName>
        <fullName evidence="1">Uncharacterized protein</fullName>
    </submittedName>
</protein>
<gene>
    <name evidence="1" type="ORF">ARALYDRAFT_896440</name>
</gene>
<evidence type="ECO:0000313" key="1">
    <source>
        <dbReference type="EMBL" id="EFH58594.1"/>
    </source>
</evidence>
<dbReference type="EMBL" id="GL348715">
    <property type="protein sequence ID" value="EFH58594.1"/>
    <property type="molecule type" value="Genomic_DNA"/>
</dbReference>
<sequence length="79" mass="8670">MYSPSSCNRGRAFPMRTESGDLPSLSVRLKFTQGLIKGVVVQESPRFLFSPPAVSDYSRALSSACSSPFQTVSSEEHLR</sequence>